<dbReference type="RefSeq" id="WP_209854712.1">
    <property type="nucleotide sequence ID" value="NZ_JAGGJV010000008.1"/>
</dbReference>
<dbReference type="EMBL" id="JAGGJV010000008">
    <property type="protein sequence ID" value="MBP1860708.1"/>
    <property type="molecule type" value="Genomic_DNA"/>
</dbReference>
<evidence type="ECO:0000256" key="3">
    <source>
        <dbReference type="ARBA" id="ARBA00022833"/>
    </source>
</evidence>
<dbReference type="PANTHER" id="PTHR33337">
    <property type="entry name" value="GFA DOMAIN-CONTAINING PROTEIN"/>
    <property type="match status" value="1"/>
</dbReference>
<proteinExistence type="inferred from homology"/>
<keyword evidence="7" id="KW-1185">Reference proteome</keyword>
<keyword evidence="2" id="KW-0479">Metal-binding</keyword>
<comment type="caution">
    <text evidence="6">The sequence shown here is derived from an EMBL/GenBank/DDBJ whole genome shotgun (WGS) entry which is preliminary data.</text>
</comment>
<evidence type="ECO:0000256" key="2">
    <source>
        <dbReference type="ARBA" id="ARBA00022723"/>
    </source>
</evidence>
<sequence length="160" mass="17511">MTAPIRSGGCQCGAVRFRVEGELGDASVCHCRMCQKAFGNFYAPLVSLRRAKLTWTRGAPKFFQSSNAVKRGFCGDCGTPLCYEAPDGVGLAIAAFDKPEGIVPKIQWGIEAKLPYVDHVPELPGEDTMADQDAVSFLAHLVSYQHPDHDTAEWPPKERQ</sequence>
<reference evidence="6 7" key="1">
    <citation type="submission" date="2021-03" db="EMBL/GenBank/DDBJ databases">
        <title>Genomic Encyclopedia of Type Strains, Phase IV (KMG-IV): sequencing the most valuable type-strain genomes for metagenomic binning, comparative biology and taxonomic classification.</title>
        <authorList>
            <person name="Goeker M."/>
        </authorList>
    </citation>
    <scope>NUCLEOTIDE SEQUENCE [LARGE SCALE GENOMIC DNA]</scope>
    <source>
        <strain evidence="6 7">DSM 26427</strain>
    </source>
</reference>
<dbReference type="Pfam" id="PF04828">
    <property type="entry name" value="GFA"/>
    <property type="match status" value="1"/>
</dbReference>
<keyword evidence="3" id="KW-0862">Zinc</keyword>
<organism evidence="6 7">
    <name type="scientific">Rhizobium herbae</name>
    <dbReference type="NCBI Taxonomy" id="508661"/>
    <lineage>
        <taxon>Bacteria</taxon>
        <taxon>Pseudomonadati</taxon>
        <taxon>Pseudomonadota</taxon>
        <taxon>Alphaproteobacteria</taxon>
        <taxon>Hyphomicrobiales</taxon>
        <taxon>Rhizobiaceae</taxon>
        <taxon>Rhizobium/Agrobacterium group</taxon>
        <taxon>Rhizobium</taxon>
    </lineage>
</organism>
<dbReference type="PANTHER" id="PTHR33337:SF40">
    <property type="entry name" value="CENP-V_GFA DOMAIN-CONTAINING PROTEIN-RELATED"/>
    <property type="match status" value="1"/>
</dbReference>
<dbReference type="InterPro" id="IPR011057">
    <property type="entry name" value="Mss4-like_sf"/>
</dbReference>
<dbReference type="Proteomes" id="UP000823786">
    <property type="component" value="Unassembled WGS sequence"/>
</dbReference>
<comment type="similarity">
    <text evidence="1">Belongs to the Gfa family.</text>
</comment>
<gene>
    <name evidence="6" type="ORF">J2Z75_004229</name>
</gene>
<protein>
    <recommendedName>
        <fullName evidence="5">CENP-V/GFA domain-containing protein</fullName>
    </recommendedName>
</protein>
<evidence type="ECO:0000256" key="1">
    <source>
        <dbReference type="ARBA" id="ARBA00005495"/>
    </source>
</evidence>
<dbReference type="Gene3D" id="3.90.1590.10">
    <property type="entry name" value="glutathione-dependent formaldehyde- activating enzyme (gfa)"/>
    <property type="match status" value="1"/>
</dbReference>
<name>A0ABS4ERY1_9HYPH</name>
<evidence type="ECO:0000313" key="7">
    <source>
        <dbReference type="Proteomes" id="UP000823786"/>
    </source>
</evidence>
<dbReference type="InterPro" id="IPR006913">
    <property type="entry name" value="CENP-V/GFA"/>
</dbReference>
<dbReference type="PROSITE" id="PS51891">
    <property type="entry name" value="CENP_V_GFA"/>
    <property type="match status" value="1"/>
</dbReference>
<feature type="domain" description="CENP-V/GFA" evidence="5">
    <location>
        <begin position="6"/>
        <end position="109"/>
    </location>
</feature>
<accession>A0ABS4ERY1</accession>
<evidence type="ECO:0000259" key="5">
    <source>
        <dbReference type="PROSITE" id="PS51891"/>
    </source>
</evidence>
<evidence type="ECO:0000256" key="4">
    <source>
        <dbReference type="ARBA" id="ARBA00023239"/>
    </source>
</evidence>
<keyword evidence="4" id="KW-0456">Lyase</keyword>
<evidence type="ECO:0000313" key="6">
    <source>
        <dbReference type="EMBL" id="MBP1860708.1"/>
    </source>
</evidence>
<dbReference type="SUPFAM" id="SSF51316">
    <property type="entry name" value="Mss4-like"/>
    <property type="match status" value="1"/>
</dbReference>